<dbReference type="GO" id="GO:0006355">
    <property type="term" value="P:regulation of DNA-templated transcription"/>
    <property type="evidence" value="ECO:0007669"/>
    <property type="project" value="InterPro"/>
</dbReference>
<sequence length="241" mass="26173">MSAVRKSKPEQIEPWPRGVDRTVCFSIGQVVSRLKKEFPSLSVSKVRFLEEQKIVSPTRSGSGYRKYSEADVARIRYCLTEQRDRYKPIRVIAAQLAKMDSGYDIAPVPVARVISDGGEVVAPARADGTLTVAELSSLTGVDSDSLEAMVSAGLINLQLCGRFDKSALDIVRSVKALNEAGISTRNLRSVRVAAERACELIDHVVTDKGEAGAEQAIALSSQMSTLLKHLVCRGTNQSSSY</sequence>
<dbReference type="Pfam" id="PF13411">
    <property type="entry name" value="MerR_1"/>
    <property type="match status" value="1"/>
</dbReference>
<dbReference type="STRING" id="33007.HMPREF3198_02223"/>
<protein>
    <submittedName>
        <fullName evidence="2">MerR family transcriptional regulator</fullName>
    </submittedName>
</protein>
<dbReference type="SUPFAM" id="SSF46955">
    <property type="entry name" value="Putative DNA-binding domain"/>
    <property type="match status" value="1"/>
</dbReference>
<dbReference type="SMART" id="SM00422">
    <property type="entry name" value="HTH_MERR"/>
    <property type="match status" value="1"/>
</dbReference>
<comment type="caution">
    <text evidence="2">The sequence shown here is derived from an EMBL/GenBank/DDBJ whole genome shotgun (WGS) entry which is preliminary data.</text>
</comment>
<reference evidence="2 3" key="1">
    <citation type="submission" date="2017-12" db="EMBL/GenBank/DDBJ databases">
        <title>Phylogenetic diversity of female urinary microbiome.</title>
        <authorList>
            <person name="Thomas-White K."/>
            <person name="Wolfe A.J."/>
        </authorList>
    </citation>
    <scope>NUCLEOTIDE SEQUENCE [LARGE SCALE GENOMIC DNA]</scope>
    <source>
        <strain evidence="2 3">UMB0402</strain>
    </source>
</reference>
<dbReference type="Proteomes" id="UP000235122">
    <property type="component" value="Unassembled WGS sequence"/>
</dbReference>
<name>A0A2I1IL47_9ACTO</name>
<gene>
    <name evidence="2" type="ORF">CYJ19_08995</name>
</gene>
<feature type="domain" description="HTH merR-type" evidence="1">
    <location>
        <begin position="25"/>
        <end position="99"/>
    </location>
</feature>
<dbReference type="EMBL" id="PKKO01000005">
    <property type="protein sequence ID" value="PKY71844.1"/>
    <property type="molecule type" value="Genomic_DNA"/>
</dbReference>
<dbReference type="Gene3D" id="1.10.1660.10">
    <property type="match status" value="1"/>
</dbReference>
<dbReference type="GeneID" id="35866934"/>
<dbReference type="InterPro" id="IPR000551">
    <property type="entry name" value="MerR-type_HTH_dom"/>
</dbReference>
<evidence type="ECO:0000313" key="3">
    <source>
        <dbReference type="Proteomes" id="UP000235122"/>
    </source>
</evidence>
<evidence type="ECO:0000313" key="2">
    <source>
        <dbReference type="EMBL" id="PKY71844.1"/>
    </source>
</evidence>
<proteinExistence type="predicted"/>
<accession>A0A2I1IL47</accession>
<dbReference type="GO" id="GO:0003677">
    <property type="term" value="F:DNA binding"/>
    <property type="evidence" value="ECO:0007669"/>
    <property type="project" value="InterPro"/>
</dbReference>
<dbReference type="CDD" id="cd00592">
    <property type="entry name" value="HTH_MerR-like"/>
    <property type="match status" value="1"/>
</dbReference>
<organism evidence="2 3">
    <name type="scientific">Winkia neuii</name>
    <dbReference type="NCBI Taxonomy" id="33007"/>
    <lineage>
        <taxon>Bacteria</taxon>
        <taxon>Bacillati</taxon>
        <taxon>Actinomycetota</taxon>
        <taxon>Actinomycetes</taxon>
        <taxon>Actinomycetales</taxon>
        <taxon>Actinomycetaceae</taxon>
        <taxon>Winkia</taxon>
    </lineage>
</organism>
<dbReference type="InterPro" id="IPR009061">
    <property type="entry name" value="DNA-bd_dom_put_sf"/>
</dbReference>
<dbReference type="RefSeq" id="WP_024331662.1">
    <property type="nucleotide sequence ID" value="NZ_JASOXK010000006.1"/>
</dbReference>
<evidence type="ECO:0000259" key="1">
    <source>
        <dbReference type="SMART" id="SM00422"/>
    </source>
</evidence>
<dbReference type="AlphaFoldDB" id="A0A2I1IL47"/>
<keyword evidence="3" id="KW-1185">Reference proteome</keyword>